<reference evidence="1" key="1">
    <citation type="submission" date="2020-05" db="UniProtKB">
        <authorList>
            <consortium name="EnsemblMetazoa"/>
        </authorList>
    </citation>
    <scope>IDENTIFICATION</scope>
    <source>
        <strain evidence="1">Jacobina</strain>
    </source>
</reference>
<proteinExistence type="predicted"/>
<dbReference type="VEuPathDB" id="VectorBase:LLONM1_010911"/>
<protein>
    <submittedName>
        <fullName evidence="1">Uncharacterized protein</fullName>
    </submittedName>
</protein>
<organism evidence="1 2">
    <name type="scientific">Lutzomyia longipalpis</name>
    <name type="common">Sand fly</name>
    <dbReference type="NCBI Taxonomy" id="7200"/>
    <lineage>
        <taxon>Eukaryota</taxon>
        <taxon>Metazoa</taxon>
        <taxon>Ecdysozoa</taxon>
        <taxon>Arthropoda</taxon>
        <taxon>Hexapoda</taxon>
        <taxon>Insecta</taxon>
        <taxon>Pterygota</taxon>
        <taxon>Neoptera</taxon>
        <taxon>Endopterygota</taxon>
        <taxon>Diptera</taxon>
        <taxon>Nematocera</taxon>
        <taxon>Psychodoidea</taxon>
        <taxon>Psychodidae</taxon>
        <taxon>Lutzomyia</taxon>
        <taxon>Lutzomyia</taxon>
    </lineage>
</organism>
<sequence>MPSLPQGAFAACKIGGKTAAEKDGCVMRIPGLFGQDKQHYSNNKKLMEYTPAKYNGKMMNSIWGLYNKYSPHNIKNVSDVDDAWKVAPEQGKYFTAQSTMNDARNSFWDVTATFPRH</sequence>
<dbReference type="EnsemblMetazoa" id="LLOJ008785-RA">
    <property type="protein sequence ID" value="LLOJ008785-PA"/>
    <property type="gene ID" value="LLOJ008785"/>
</dbReference>
<name>A0A1B0CV00_LUTLO</name>
<dbReference type="EMBL" id="AJWK01029927">
    <property type="status" value="NOT_ANNOTATED_CDS"/>
    <property type="molecule type" value="Genomic_DNA"/>
</dbReference>
<dbReference type="VEuPathDB" id="VectorBase:LLOJ008785"/>
<dbReference type="AlphaFoldDB" id="A0A1B0CV00"/>
<keyword evidence="2" id="KW-1185">Reference proteome</keyword>
<accession>A0A1B0CV00</accession>
<evidence type="ECO:0000313" key="2">
    <source>
        <dbReference type="Proteomes" id="UP000092461"/>
    </source>
</evidence>
<dbReference type="Proteomes" id="UP000092461">
    <property type="component" value="Unassembled WGS sequence"/>
</dbReference>
<evidence type="ECO:0000313" key="1">
    <source>
        <dbReference type="EnsemblMetazoa" id="LLOJ008785-PA"/>
    </source>
</evidence>